<organism evidence="1 2">
    <name type="scientific">Planoprotostelium fungivorum</name>
    <dbReference type="NCBI Taxonomy" id="1890364"/>
    <lineage>
        <taxon>Eukaryota</taxon>
        <taxon>Amoebozoa</taxon>
        <taxon>Evosea</taxon>
        <taxon>Variosea</taxon>
        <taxon>Cavosteliida</taxon>
        <taxon>Cavosteliaceae</taxon>
        <taxon>Planoprotostelium</taxon>
    </lineage>
</organism>
<dbReference type="SUPFAM" id="SSF56300">
    <property type="entry name" value="Metallo-dependent phosphatases"/>
    <property type="match status" value="1"/>
</dbReference>
<reference evidence="1 2" key="1">
    <citation type="journal article" date="2018" name="Genome Biol. Evol.">
        <title>Multiple Roots of Fruiting Body Formation in Amoebozoa.</title>
        <authorList>
            <person name="Hillmann F."/>
            <person name="Forbes G."/>
            <person name="Novohradska S."/>
            <person name="Ferling I."/>
            <person name="Riege K."/>
            <person name="Groth M."/>
            <person name="Westermann M."/>
            <person name="Marz M."/>
            <person name="Spaller T."/>
            <person name="Winckler T."/>
            <person name="Schaap P."/>
            <person name="Glockner G."/>
        </authorList>
    </citation>
    <scope>NUCLEOTIDE SEQUENCE [LARGE SCALE GENOMIC DNA]</scope>
    <source>
        <strain evidence="1 2">Jena</strain>
    </source>
</reference>
<evidence type="ECO:0000313" key="1">
    <source>
        <dbReference type="EMBL" id="PRP73183.1"/>
    </source>
</evidence>
<accession>A0A2P6MNA5</accession>
<dbReference type="OrthoDB" id="630188at2759"/>
<dbReference type="InParanoid" id="A0A2P6MNA5"/>
<evidence type="ECO:0000313" key="2">
    <source>
        <dbReference type="Proteomes" id="UP000241769"/>
    </source>
</evidence>
<dbReference type="Proteomes" id="UP000241769">
    <property type="component" value="Unassembled WGS sequence"/>
</dbReference>
<evidence type="ECO:0008006" key="3">
    <source>
        <dbReference type="Google" id="ProtNLM"/>
    </source>
</evidence>
<name>A0A2P6MNA5_9EUKA</name>
<dbReference type="PANTHER" id="PTHR12905">
    <property type="entry name" value="METALLOPHOSPHOESTERASE"/>
    <property type="match status" value="1"/>
</dbReference>
<comment type="caution">
    <text evidence="1">The sequence shown here is derived from an EMBL/GenBank/DDBJ whole genome shotgun (WGS) entry which is preliminary data.</text>
</comment>
<protein>
    <recommendedName>
        <fullName evidence="3">Calcineurin-like phosphoesterase domain-containing protein</fullName>
    </recommendedName>
</protein>
<dbReference type="AlphaFoldDB" id="A0A2P6MNA5"/>
<dbReference type="EMBL" id="MDYQ01000661">
    <property type="protein sequence ID" value="PRP73183.1"/>
    <property type="molecule type" value="Genomic_DNA"/>
</dbReference>
<gene>
    <name evidence="1" type="ORF">PROFUN_03497</name>
</gene>
<keyword evidence="2" id="KW-1185">Reference proteome</keyword>
<dbReference type="InterPro" id="IPR051693">
    <property type="entry name" value="UPF0046_metallophosphoest"/>
</dbReference>
<dbReference type="Gene3D" id="3.60.21.10">
    <property type="match status" value="1"/>
</dbReference>
<dbReference type="PANTHER" id="PTHR12905:SF0">
    <property type="entry name" value="CALCINEURIN-LIKE PHOSPHOESTERASE DOMAIN-CONTAINING PROTEIN"/>
    <property type="match status" value="1"/>
</dbReference>
<proteinExistence type="predicted"/>
<sequence>MGAGSSSYTQPNDTKITLEDIPKILHKRDLSEPHRTLRVVCISDTHTRHADLNVPDGDILIHSGESINSDIVKHSSRPEDLEDFNRWLGTLPHRYRLVTGGNHDKIIDNAGLDIDAIRQRYLSNCTHYLKDTSVEIEGIKIYGSPWHGLRPFWYRANAFGRKEVSHSSSPLVGGVIFHTSHLAHQITGLGRKNIETRWNDIPEDTDIVITHVPPEGVRDWSHAKQKPEGSPHLTATDLLRVKPKAHIFGHCHGSYGISRYDSTKNVDYAQSLRERHGMEAKEEEEYEIYFFNAAQAISREPLVFEYIY</sequence>
<dbReference type="InterPro" id="IPR029052">
    <property type="entry name" value="Metallo-depent_PP-like"/>
</dbReference>